<dbReference type="EMBL" id="JACBNQ010000007">
    <property type="protein sequence ID" value="NYB74026.1"/>
    <property type="molecule type" value="Genomic_DNA"/>
</dbReference>
<evidence type="ECO:0000259" key="8">
    <source>
        <dbReference type="PROSITE" id="PS51101"/>
    </source>
</evidence>
<dbReference type="InterPro" id="IPR036667">
    <property type="entry name" value="PTS_IIB_sorbose-sp_sf"/>
</dbReference>
<reference evidence="9" key="1">
    <citation type="submission" date="2020-07" db="EMBL/GenBank/DDBJ databases">
        <title>Genomic analysis of a strain of Sedimentibacter Hydroxybenzoicus DSM7310.</title>
        <authorList>
            <person name="Ma S."/>
        </authorList>
    </citation>
    <scope>NUCLEOTIDE SEQUENCE</scope>
    <source>
        <strain evidence="9">DSM 7310</strain>
    </source>
</reference>
<dbReference type="Gene3D" id="3.40.35.10">
    <property type="entry name" value="Phosphotransferase system, sorbose subfamily IIB component"/>
    <property type="match status" value="1"/>
</dbReference>
<dbReference type="Proteomes" id="UP000611629">
    <property type="component" value="Unassembled WGS sequence"/>
</dbReference>
<evidence type="ECO:0000256" key="4">
    <source>
        <dbReference type="ARBA" id="ARBA00022597"/>
    </source>
</evidence>
<keyword evidence="7" id="KW-0418">Kinase</keyword>
<keyword evidence="4 9" id="KW-0762">Sugar transport</keyword>
<evidence type="ECO:0000256" key="6">
    <source>
        <dbReference type="ARBA" id="ARBA00022683"/>
    </source>
</evidence>
<evidence type="ECO:0000256" key="7">
    <source>
        <dbReference type="ARBA" id="ARBA00022777"/>
    </source>
</evidence>
<accession>A0A974BJH6</accession>
<dbReference type="AlphaFoldDB" id="A0A974BJH6"/>
<dbReference type="RefSeq" id="WP_179237721.1">
    <property type="nucleotide sequence ID" value="NZ_JACBNQ010000007.1"/>
</dbReference>
<dbReference type="Pfam" id="PF03830">
    <property type="entry name" value="PTSIIB_sorb"/>
    <property type="match status" value="1"/>
</dbReference>
<comment type="subcellular location">
    <subcellularLocation>
        <location evidence="1">Cytoplasm</location>
    </subcellularLocation>
</comment>
<dbReference type="GO" id="GO:0005737">
    <property type="term" value="C:cytoplasm"/>
    <property type="evidence" value="ECO:0007669"/>
    <property type="project" value="UniProtKB-SubCell"/>
</dbReference>
<keyword evidence="2" id="KW-0813">Transport</keyword>
<evidence type="ECO:0000313" key="10">
    <source>
        <dbReference type="Proteomes" id="UP000611629"/>
    </source>
</evidence>
<gene>
    <name evidence="9" type="ORF">HZF24_07705</name>
</gene>
<sequence>MKKIVLTRVDDRLLHGQVVVSWIPYLKANEVIVVDDELARDEFMSLLIKNAEPENVSVNIFTVEEAANYLKGEDTGSKILILIKNIEYIEKLLEFNIALNQINIGNLGSNSKRKKYYNSVYLSDEELNMLQSIAKKTEVEIRMLPKDKEIKLDKVNK</sequence>
<evidence type="ECO:0000313" key="9">
    <source>
        <dbReference type="EMBL" id="NYB74026.1"/>
    </source>
</evidence>
<feature type="domain" description="PTS EIIB type-4" evidence="8">
    <location>
        <begin position="1"/>
        <end position="157"/>
    </location>
</feature>
<protein>
    <submittedName>
        <fullName evidence="9">PTS sugar transporter subunit IIB</fullName>
    </submittedName>
</protein>
<comment type="caution">
    <text evidence="9">The sequence shown here is derived from an EMBL/GenBank/DDBJ whole genome shotgun (WGS) entry which is preliminary data.</text>
</comment>
<dbReference type="GO" id="GO:0016301">
    <property type="term" value="F:kinase activity"/>
    <property type="evidence" value="ECO:0007669"/>
    <property type="project" value="UniProtKB-KW"/>
</dbReference>
<keyword evidence="5" id="KW-0808">Transferase</keyword>
<evidence type="ECO:0000256" key="3">
    <source>
        <dbReference type="ARBA" id="ARBA00022490"/>
    </source>
</evidence>
<dbReference type="GO" id="GO:0008982">
    <property type="term" value="F:protein-N(PI)-phosphohistidine-sugar phosphotransferase activity"/>
    <property type="evidence" value="ECO:0007669"/>
    <property type="project" value="InterPro"/>
</dbReference>
<organism evidence="9 10">
    <name type="scientific">Sedimentibacter hydroxybenzoicus DSM 7310</name>
    <dbReference type="NCBI Taxonomy" id="1123245"/>
    <lineage>
        <taxon>Bacteria</taxon>
        <taxon>Bacillati</taxon>
        <taxon>Bacillota</taxon>
        <taxon>Tissierellia</taxon>
        <taxon>Sedimentibacter</taxon>
    </lineage>
</organism>
<keyword evidence="10" id="KW-1185">Reference proteome</keyword>
<proteinExistence type="predicted"/>
<evidence type="ECO:0000256" key="1">
    <source>
        <dbReference type="ARBA" id="ARBA00004496"/>
    </source>
</evidence>
<dbReference type="GO" id="GO:0009401">
    <property type="term" value="P:phosphoenolpyruvate-dependent sugar phosphotransferase system"/>
    <property type="evidence" value="ECO:0007669"/>
    <property type="project" value="UniProtKB-KW"/>
</dbReference>
<dbReference type="PROSITE" id="PS51101">
    <property type="entry name" value="PTS_EIIB_TYPE_4"/>
    <property type="match status" value="1"/>
</dbReference>
<evidence type="ECO:0000256" key="5">
    <source>
        <dbReference type="ARBA" id="ARBA00022679"/>
    </source>
</evidence>
<keyword evidence="6" id="KW-0598">Phosphotransferase system</keyword>
<keyword evidence="3" id="KW-0963">Cytoplasm</keyword>
<evidence type="ECO:0000256" key="2">
    <source>
        <dbReference type="ARBA" id="ARBA00022448"/>
    </source>
</evidence>
<dbReference type="InterPro" id="IPR004720">
    <property type="entry name" value="PTS_IIB_sorbose-sp"/>
</dbReference>
<dbReference type="SUPFAM" id="SSF52728">
    <property type="entry name" value="PTS IIb component"/>
    <property type="match status" value="1"/>
</dbReference>
<name>A0A974BJH6_SEDHY</name>